<evidence type="ECO:0000259" key="2">
    <source>
        <dbReference type="PROSITE" id="PS50110"/>
    </source>
</evidence>
<sequence>MNELEGLTALIIEPHAGMRANVHSMLNMCGLTRIEHASSSNQAIKHLGLRSFDLILCEYDLEGGQDGQQLLEDMRHHKLMPLATMFFMVTAEGNHSKVVSAAELAPTDYVLKPFTADRLLERIARALDKRAAFMPVYTLMEAGDQRDAVEACIAGQRLHPRHAVDFLRLRAELHMFLGEPEQAEPIYRQLIEVKAIAWARLGLAKTLFLRRQFDEAKGVLQELVDGNRNFVDAYDWLARTHAAVGDLAQSQAVLADAVAVSPHAVRRLRTLGETAFEAGDTGAAEKALKQVLAKARYSEFRDPEDHVKLVRTLVRKGDPVAAASVIRDLERSMGGRPNTTLCSAISSALLHEYTGNTARLSEALATALGACREAPGLSADLKLELARACLENDMEEGGAELVREVMRNASNDAGMARAMGVLESAGFPDLARTLAQESRQHVVDLVADGAARARGGDYKGAVNLMLEAAAKLPSNPSVAFNAALALLRCLEHEGWEDRLGQQVTGLIGNVRQLDPGNPKLGALSALHHQVLRKYDRNGQGRVVKAAPVQKAIQESR</sequence>
<dbReference type="SUPFAM" id="SSF52172">
    <property type="entry name" value="CheY-like"/>
    <property type="match status" value="1"/>
</dbReference>
<dbReference type="Gene3D" id="3.40.50.2300">
    <property type="match status" value="1"/>
</dbReference>
<dbReference type="InterPro" id="IPR001789">
    <property type="entry name" value="Sig_transdc_resp-reg_receiver"/>
</dbReference>
<comment type="caution">
    <text evidence="3">The sequence shown here is derived from an EMBL/GenBank/DDBJ whole genome shotgun (WGS) entry which is preliminary data.</text>
</comment>
<evidence type="ECO:0000313" key="4">
    <source>
        <dbReference type="Proteomes" id="UP001589773"/>
    </source>
</evidence>
<dbReference type="RefSeq" id="WP_379677853.1">
    <property type="nucleotide sequence ID" value="NZ_JBHLWP010000004.1"/>
</dbReference>
<dbReference type="Proteomes" id="UP001589773">
    <property type="component" value="Unassembled WGS sequence"/>
</dbReference>
<dbReference type="SUPFAM" id="SSF48452">
    <property type="entry name" value="TPR-like"/>
    <property type="match status" value="1"/>
</dbReference>
<dbReference type="InterPro" id="IPR052048">
    <property type="entry name" value="ST_Response_Regulator"/>
</dbReference>
<dbReference type="Gene3D" id="1.25.40.10">
    <property type="entry name" value="Tetratricopeptide repeat domain"/>
    <property type="match status" value="1"/>
</dbReference>
<dbReference type="Pfam" id="PF00072">
    <property type="entry name" value="Response_reg"/>
    <property type="match status" value="1"/>
</dbReference>
<dbReference type="PANTHER" id="PTHR43228:SF1">
    <property type="entry name" value="TWO-COMPONENT RESPONSE REGULATOR ARR22"/>
    <property type="match status" value="1"/>
</dbReference>
<comment type="caution">
    <text evidence="1">Lacks conserved residue(s) required for the propagation of feature annotation.</text>
</comment>
<accession>A0ABV6FCI4</accession>
<gene>
    <name evidence="3" type="ORF">ACFFJK_04140</name>
</gene>
<organism evidence="3 4">
    <name type="scientific">Massilia consociata</name>
    <dbReference type="NCBI Taxonomy" id="760117"/>
    <lineage>
        <taxon>Bacteria</taxon>
        <taxon>Pseudomonadati</taxon>
        <taxon>Pseudomonadota</taxon>
        <taxon>Betaproteobacteria</taxon>
        <taxon>Burkholderiales</taxon>
        <taxon>Oxalobacteraceae</taxon>
        <taxon>Telluria group</taxon>
        <taxon>Massilia</taxon>
    </lineage>
</organism>
<dbReference type="InterPro" id="IPR011990">
    <property type="entry name" value="TPR-like_helical_dom_sf"/>
</dbReference>
<protein>
    <submittedName>
        <fullName evidence="3">Response regulator</fullName>
    </submittedName>
</protein>
<dbReference type="PROSITE" id="PS50110">
    <property type="entry name" value="RESPONSE_REGULATORY"/>
    <property type="match status" value="1"/>
</dbReference>
<dbReference type="EMBL" id="JBHLWP010000004">
    <property type="protein sequence ID" value="MFC0251072.1"/>
    <property type="molecule type" value="Genomic_DNA"/>
</dbReference>
<keyword evidence="4" id="KW-1185">Reference proteome</keyword>
<dbReference type="InterPro" id="IPR011006">
    <property type="entry name" value="CheY-like_superfamily"/>
</dbReference>
<evidence type="ECO:0000313" key="3">
    <source>
        <dbReference type="EMBL" id="MFC0251072.1"/>
    </source>
</evidence>
<reference evidence="3 4" key="1">
    <citation type="submission" date="2024-09" db="EMBL/GenBank/DDBJ databases">
        <authorList>
            <person name="Sun Q."/>
            <person name="Mori K."/>
        </authorList>
    </citation>
    <scope>NUCLEOTIDE SEQUENCE [LARGE SCALE GENOMIC DNA]</scope>
    <source>
        <strain evidence="3 4">CCM 7792</strain>
    </source>
</reference>
<dbReference type="CDD" id="cd17589">
    <property type="entry name" value="REC_TPR"/>
    <property type="match status" value="1"/>
</dbReference>
<dbReference type="PANTHER" id="PTHR43228">
    <property type="entry name" value="TWO-COMPONENT RESPONSE REGULATOR"/>
    <property type="match status" value="1"/>
</dbReference>
<name>A0ABV6FCI4_9BURK</name>
<feature type="domain" description="Response regulatory" evidence="2">
    <location>
        <begin position="8"/>
        <end position="127"/>
    </location>
</feature>
<proteinExistence type="predicted"/>
<evidence type="ECO:0000256" key="1">
    <source>
        <dbReference type="PROSITE-ProRule" id="PRU00169"/>
    </source>
</evidence>
<dbReference type="SMART" id="SM00448">
    <property type="entry name" value="REC"/>
    <property type="match status" value="1"/>
</dbReference>